<feature type="transmembrane region" description="Helical" evidence="1">
    <location>
        <begin position="490"/>
        <end position="510"/>
    </location>
</feature>
<comment type="caution">
    <text evidence="4">The sequence shown here is derived from an EMBL/GenBank/DDBJ whole genome shotgun (WGS) entry which is preliminary data.</text>
</comment>
<name>A0A2M7S981_9BACT</name>
<feature type="transmembrane region" description="Helical" evidence="1">
    <location>
        <begin position="549"/>
        <end position="566"/>
    </location>
</feature>
<dbReference type="InterPro" id="IPR046712">
    <property type="entry name" value="DUF6785"/>
</dbReference>
<reference evidence="5" key="1">
    <citation type="submission" date="2017-09" db="EMBL/GenBank/DDBJ databases">
        <title>Depth-based differentiation of microbial function through sediment-hosted aquifers and enrichment of novel symbionts in the deep terrestrial subsurface.</title>
        <authorList>
            <person name="Probst A.J."/>
            <person name="Ladd B."/>
            <person name="Jarett J.K."/>
            <person name="Geller-Mcgrath D.E."/>
            <person name="Sieber C.M.K."/>
            <person name="Emerson J.B."/>
            <person name="Anantharaman K."/>
            <person name="Thomas B.C."/>
            <person name="Malmstrom R."/>
            <person name="Stieglmeier M."/>
            <person name="Klingl A."/>
            <person name="Woyke T."/>
            <person name="Ryan C.M."/>
            <person name="Banfield J.F."/>
        </authorList>
    </citation>
    <scope>NUCLEOTIDE SEQUENCE [LARGE SCALE GENOMIC DNA]</scope>
</reference>
<dbReference type="InterPro" id="IPR046711">
    <property type="entry name" value="DUF6784"/>
</dbReference>
<keyword evidence="1" id="KW-1133">Transmembrane helix</keyword>
<feature type="transmembrane region" description="Helical" evidence="1">
    <location>
        <begin position="12"/>
        <end position="31"/>
    </location>
</feature>
<feature type="domain" description="DUF6784" evidence="2">
    <location>
        <begin position="551"/>
        <end position="648"/>
    </location>
</feature>
<feature type="transmembrane region" description="Helical" evidence="1">
    <location>
        <begin position="617"/>
        <end position="638"/>
    </location>
</feature>
<feature type="transmembrane region" description="Helical" evidence="1">
    <location>
        <begin position="220"/>
        <end position="244"/>
    </location>
</feature>
<evidence type="ECO:0000259" key="3">
    <source>
        <dbReference type="Pfam" id="PF20581"/>
    </source>
</evidence>
<feature type="transmembrane region" description="Helical" evidence="1">
    <location>
        <begin position="80"/>
        <end position="103"/>
    </location>
</feature>
<evidence type="ECO:0000313" key="5">
    <source>
        <dbReference type="Proteomes" id="UP000229307"/>
    </source>
</evidence>
<feature type="transmembrane region" description="Helical" evidence="1">
    <location>
        <begin position="324"/>
        <end position="347"/>
    </location>
</feature>
<protein>
    <recommendedName>
        <fullName evidence="6">Peptide transporter</fullName>
    </recommendedName>
</protein>
<feature type="transmembrane region" description="Helical" evidence="1">
    <location>
        <begin position="51"/>
        <end position="68"/>
    </location>
</feature>
<dbReference type="AlphaFoldDB" id="A0A2M7S981"/>
<feature type="transmembrane region" description="Helical" evidence="1">
    <location>
        <begin position="433"/>
        <end position="452"/>
    </location>
</feature>
<feature type="transmembrane region" description="Helical" evidence="1">
    <location>
        <begin position="586"/>
        <end position="605"/>
    </location>
</feature>
<feature type="transmembrane region" description="Helical" evidence="1">
    <location>
        <begin position="291"/>
        <end position="312"/>
    </location>
</feature>
<gene>
    <name evidence="4" type="ORF">COY52_08240</name>
</gene>
<sequence length="653" mass="73811">MEEQKGGGQLNGLTWKGVIVGLICVAFISIFSPFSDLVVGTVWSGAEFLPVNVVFTFTVLVLVVNFLLKKMKVGLNQSELMFIYSMMLVSGCIASLGLVHSLIPITTKEFYAANPTNRWAQILHPYLVKWLVPANPSSITYLWEGLPLGMKIPWGDWVRPFVSWIILALSMYLVMFCVVVLMRKQWVQNEKLMFPLVSLPLEMAKEEEGHALSPFFRDKVMWIGFAIPAVILTLNGLHHYFPFVPQIQLNLWLSSFIKTKPWDGLNPINLAMIFSALGLTYLLPTQLSFSLWFFYFFFRLQAIAGSAMGFPMPMMFTYPTRAFIGYQIAGGMMVFAGFLFWAARAEIKRIFTRAFSREKDPEEANEPVSYRTALLGLIAGLLFIGFWGMAAGASFWLILIIFIIFFLIVISASRLAAEGGIYFFQASFRPSDLIMAFTGSTMLGTNNIATLIGPVEHVFMRDQRSVLMPSLFDSMKITDAAKLKPRHTTIVIALGILVTILISYPTYIALMYKIGGVNCTGYTWAYGPEWGSMHSANLLNNPVKANPKYILSMFIGVGSMIFLLWMRRMFLWWPFHPLGYIMGDSWPTVQIWFPIMLGWAIKSLVMRFGGIKVYRRLMPGFLGLILGEFFVKGLWVVIDMFTGIRGHTVAPFL</sequence>
<feature type="domain" description="DUF6785" evidence="3">
    <location>
        <begin position="14"/>
        <end position="515"/>
    </location>
</feature>
<keyword evidence="1" id="KW-0812">Transmembrane</keyword>
<dbReference type="Proteomes" id="UP000229307">
    <property type="component" value="Unassembled WGS sequence"/>
</dbReference>
<evidence type="ECO:0000259" key="2">
    <source>
        <dbReference type="Pfam" id="PF20580"/>
    </source>
</evidence>
<accession>A0A2M7S981</accession>
<evidence type="ECO:0000256" key="1">
    <source>
        <dbReference type="SAM" id="Phobius"/>
    </source>
</evidence>
<proteinExistence type="predicted"/>
<dbReference type="EMBL" id="PFMR01000216">
    <property type="protein sequence ID" value="PIZ16029.1"/>
    <property type="molecule type" value="Genomic_DNA"/>
</dbReference>
<dbReference type="Pfam" id="PF20581">
    <property type="entry name" value="DUF6785"/>
    <property type="match status" value="1"/>
</dbReference>
<evidence type="ECO:0008006" key="6">
    <source>
        <dbReference type="Google" id="ProtNLM"/>
    </source>
</evidence>
<dbReference type="Pfam" id="PF20580">
    <property type="entry name" value="DUF6784"/>
    <property type="match status" value="1"/>
</dbReference>
<feature type="transmembrane region" description="Helical" evidence="1">
    <location>
        <begin position="368"/>
        <end position="387"/>
    </location>
</feature>
<feature type="transmembrane region" description="Helical" evidence="1">
    <location>
        <begin position="264"/>
        <end position="284"/>
    </location>
</feature>
<feature type="transmembrane region" description="Helical" evidence="1">
    <location>
        <begin position="393"/>
        <end position="412"/>
    </location>
</feature>
<keyword evidence="1" id="KW-0472">Membrane</keyword>
<organism evidence="4 5">
    <name type="scientific">Candidatus Desantisbacteria bacterium CG_4_10_14_0_8_um_filter_48_22</name>
    <dbReference type="NCBI Taxonomy" id="1974543"/>
    <lineage>
        <taxon>Bacteria</taxon>
        <taxon>Candidatus Desantisiibacteriota</taxon>
    </lineage>
</organism>
<feature type="transmembrane region" description="Helical" evidence="1">
    <location>
        <begin position="161"/>
        <end position="182"/>
    </location>
</feature>
<evidence type="ECO:0000313" key="4">
    <source>
        <dbReference type="EMBL" id="PIZ16029.1"/>
    </source>
</evidence>